<dbReference type="Proteomes" id="UP001308179">
    <property type="component" value="Unassembled WGS sequence"/>
</dbReference>
<comment type="caution">
    <text evidence="2">The sequence shown here is derived from an EMBL/GenBank/DDBJ whole genome shotgun (WGS) entry which is preliminary data.</text>
</comment>
<dbReference type="EMBL" id="JAVRRR010000763">
    <property type="protein sequence ID" value="KAK5140580.1"/>
    <property type="molecule type" value="Genomic_DNA"/>
</dbReference>
<feature type="region of interest" description="Disordered" evidence="1">
    <location>
        <begin position="23"/>
        <end position="51"/>
    </location>
</feature>
<organism evidence="2 3">
    <name type="scientific">Rachicladosporium monterosium</name>
    <dbReference type="NCBI Taxonomy" id="1507873"/>
    <lineage>
        <taxon>Eukaryota</taxon>
        <taxon>Fungi</taxon>
        <taxon>Dikarya</taxon>
        <taxon>Ascomycota</taxon>
        <taxon>Pezizomycotina</taxon>
        <taxon>Dothideomycetes</taxon>
        <taxon>Dothideomycetidae</taxon>
        <taxon>Cladosporiales</taxon>
        <taxon>Cladosporiaceae</taxon>
        <taxon>Rachicladosporium</taxon>
    </lineage>
</organism>
<reference evidence="2 3" key="1">
    <citation type="submission" date="2023-08" db="EMBL/GenBank/DDBJ databases">
        <title>Black Yeasts Isolated from many extreme environments.</title>
        <authorList>
            <person name="Coleine C."/>
            <person name="Stajich J.E."/>
            <person name="Selbmann L."/>
        </authorList>
    </citation>
    <scope>NUCLEOTIDE SEQUENCE [LARGE SCALE GENOMIC DNA]</scope>
    <source>
        <strain evidence="2 3">CCFEE 5386</strain>
    </source>
</reference>
<feature type="compositionally biased region" description="Gly residues" evidence="1">
    <location>
        <begin position="37"/>
        <end position="48"/>
    </location>
</feature>
<evidence type="ECO:0000256" key="1">
    <source>
        <dbReference type="SAM" id="MobiDB-lite"/>
    </source>
</evidence>
<proteinExistence type="predicted"/>
<evidence type="ECO:0000313" key="2">
    <source>
        <dbReference type="EMBL" id="KAK5140580.1"/>
    </source>
</evidence>
<name>A0ABR0KYA2_9PEZI</name>
<keyword evidence="3" id="KW-1185">Reference proteome</keyword>
<accession>A0ABR0KYA2</accession>
<protein>
    <submittedName>
        <fullName evidence="2">Uncharacterized protein</fullName>
    </submittedName>
</protein>
<gene>
    <name evidence="2" type="ORF">LTR32_006657</name>
</gene>
<evidence type="ECO:0000313" key="3">
    <source>
        <dbReference type="Proteomes" id="UP001308179"/>
    </source>
</evidence>
<sequence>MSCGSGVRWGVCGAVVRPRTRPLRKRTSREEVLNGMVGRGGSGGGGGEGAEKGVFTLPFSGGRRVQYVGVAGFREKMWRIREEREREARRKVLRGGIVHQGV</sequence>